<dbReference type="Proteomes" id="UP000317496">
    <property type="component" value="Chromosome"/>
</dbReference>
<dbReference type="PANTHER" id="PTHR47623">
    <property type="entry name" value="OS09G0287300 PROTEIN"/>
    <property type="match status" value="1"/>
</dbReference>
<dbReference type="InterPro" id="IPR013078">
    <property type="entry name" value="His_Pase_superF_clade-1"/>
</dbReference>
<dbReference type="SUPFAM" id="SSF53254">
    <property type="entry name" value="Phosphoglycerate mutase-like"/>
    <property type="match status" value="1"/>
</dbReference>
<dbReference type="Gene3D" id="3.40.50.1240">
    <property type="entry name" value="Phosphoglycerate mutase-like"/>
    <property type="match status" value="1"/>
</dbReference>
<keyword evidence="2" id="KW-1185">Reference proteome</keyword>
<dbReference type="PANTHER" id="PTHR47623:SF1">
    <property type="entry name" value="OS09G0287300 PROTEIN"/>
    <property type="match status" value="1"/>
</dbReference>
<dbReference type="SMART" id="SM00855">
    <property type="entry name" value="PGAM"/>
    <property type="match status" value="1"/>
</dbReference>
<dbReference type="Pfam" id="PF00300">
    <property type="entry name" value="His_Phos_1"/>
    <property type="match status" value="1"/>
</dbReference>
<name>A0A516H663_9PROT</name>
<organism evidence="1 2">
    <name type="scientific">Ferrovibrio terrae</name>
    <dbReference type="NCBI Taxonomy" id="2594003"/>
    <lineage>
        <taxon>Bacteria</taxon>
        <taxon>Pseudomonadati</taxon>
        <taxon>Pseudomonadota</taxon>
        <taxon>Alphaproteobacteria</taxon>
        <taxon>Rhodospirillales</taxon>
        <taxon>Rhodospirillaceae</taxon>
        <taxon>Ferrovibrio</taxon>
    </lineage>
</organism>
<sequence length="197" mass="21568">MSKRRQPGPIAEMKDNPMLRLWLLRHAKSAWDDPKLDDFARALSARGKKACRALARHMGERAIHPDLVLCSPATRTRQTWERLEKRLSGDAPPRVPGEPRARFEPRLYLAESATLLALVRAAPAAVRELLVIGHNPGLEDFASDLTGSSAGDALDRLGDKYPTGGLAELTFNAKNWGQVAPKSGFLASFVVPAQLAD</sequence>
<gene>
    <name evidence="1" type="ORF">FNB15_19220</name>
</gene>
<accession>A0A516H663</accession>
<protein>
    <submittedName>
        <fullName evidence="1">Histidine phosphatase family protein</fullName>
    </submittedName>
</protein>
<dbReference type="InterPro" id="IPR029033">
    <property type="entry name" value="His_PPase_superfam"/>
</dbReference>
<dbReference type="AlphaFoldDB" id="A0A516H663"/>
<dbReference type="OrthoDB" id="9810154at2"/>
<reference evidence="1 2" key="1">
    <citation type="submission" date="2019-07" db="EMBL/GenBank/DDBJ databases">
        <title>Genome sequencing for Ferrovibrio sp. K5.</title>
        <authorList>
            <person name="Park S.-J."/>
        </authorList>
    </citation>
    <scope>NUCLEOTIDE SEQUENCE [LARGE SCALE GENOMIC DNA]</scope>
    <source>
        <strain evidence="1 2">K5</strain>
    </source>
</reference>
<proteinExistence type="predicted"/>
<dbReference type="EMBL" id="CP041636">
    <property type="protein sequence ID" value="QDO99274.1"/>
    <property type="molecule type" value="Genomic_DNA"/>
</dbReference>
<dbReference type="KEGG" id="fer:FNB15_19220"/>
<evidence type="ECO:0000313" key="1">
    <source>
        <dbReference type="EMBL" id="QDO99274.1"/>
    </source>
</evidence>
<evidence type="ECO:0000313" key="2">
    <source>
        <dbReference type="Proteomes" id="UP000317496"/>
    </source>
</evidence>
<dbReference type="CDD" id="cd07067">
    <property type="entry name" value="HP_PGM_like"/>
    <property type="match status" value="1"/>
</dbReference>